<dbReference type="PANTHER" id="PTHR43283">
    <property type="entry name" value="BETA-LACTAMASE-RELATED"/>
    <property type="match status" value="1"/>
</dbReference>
<dbReference type="InterPro" id="IPR012338">
    <property type="entry name" value="Beta-lactam/transpept-like"/>
</dbReference>
<dbReference type="InterPro" id="IPR050789">
    <property type="entry name" value="Diverse_Enzym_Activities"/>
</dbReference>
<evidence type="ECO:0000256" key="2">
    <source>
        <dbReference type="ARBA" id="ARBA00022801"/>
    </source>
</evidence>
<evidence type="ECO:0000259" key="3">
    <source>
        <dbReference type="Pfam" id="PF00144"/>
    </source>
</evidence>
<sequence length="434" mass="47295">MEKLDDILRSYTVSSDEATVKNKLLGAGFVVVDKNGIIYEGASGRLAFAPGSAPFTVNSLVWLASQGKLATAVAFLQLVDQGHLTMEQDLRALMPELGALEILRGFDDDQDGKPILEPNTRPITLHHLLTHTLGLGYDISVPDLMRWSRYVGRTAINLDWSQSGMTYPLLFAPGEGWEYGMAYDWAGAALERLTEQKLGGWMQNHIFTPLGMKRTGFWPEEILGKDGNEEGDQLLEFAFGAQDGILGAGPYPDGELRPGTSILRAKHEMESGGAGLFSTPHDYGLFLSGVLRSAYSSPSPSQAQPLLNPQTLTQLWTPQLTPPQRAQLTSTVTGYQVGFAPELPLDGSVRLDFGMGGLMFLDDLPGKRRAGSVTWSGMGNGRWWLDPATGIAAAMFTDVLPHGNAVVNRMWEELERAVYSDLLPELKEKGVGAK</sequence>
<accession>A0ABR1UX89</accession>
<dbReference type="Proteomes" id="UP001446871">
    <property type="component" value="Unassembled WGS sequence"/>
</dbReference>
<protein>
    <recommendedName>
        <fullName evidence="3">Beta-lactamase-related domain-containing protein</fullName>
    </recommendedName>
</protein>
<feature type="domain" description="Beta-lactamase-related" evidence="3">
    <location>
        <begin position="22"/>
        <end position="401"/>
    </location>
</feature>
<dbReference type="InterPro" id="IPR001466">
    <property type="entry name" value="Beta-lactam-related"/>
</dbReference>
<evidence type="ECO:0000313" key="4">
    <source>
        <dbReference type="EMBL" id="KAK8063552.1"/>
    </source>
</evidence>
<gene>
    <name evidence="4" type="ORF">PG996_008204</name>
</gene>
<evidence type="ECO:0000256" key="1">
    <source>
        <dbReference type="ARBA" id="ARBA00009009"/>
    </source>
</evidence>
<reference evidence="4 5" key="1">
    <citation type="submission" date="2023-01" db="EMBL/GenBank/DDBJ databases">
        <title>Analysis of 21 Apiospora genomes using comparative genomics revels a genus with tremendous synthesis potential of carbohydrate active enzymes and secondary metabolites.</title>
        <authorList>
            <person name="Sorensen T."/>
        </authorList>
    </citation>
    <scope>NUCLEOTIDE SEQUENCE [LARGE SCALE GENOMIC DNA]</scope>
    <source>
        <strain evidence="4 5">CBS 83171</strain>
    </source>
</reference>
<dbReference type="PANTHER" id="PTHR43283:SF17">
    <property type="entry name" value="(LOVD), PUTATIVE (AFU_ORTHOLOGUE AFUA_5G00920)-RELATED"/>
    <property type="match status" value="1"/>
</dbReference>
<comment type="caution">
    <text evidence="4">The sequence shown here is derived from an EMBL/GenBank/DDBJ whole genome shotgun (WGS) entry which is preliminary data.</text>
</comment>
<name>A0ABR1UX89_9PEZI</name>
<keyword evidence="2" id="KW-0378">Hydrolase</keyword>
<dbReference type="SUPFAM" id="SSF56601">
    <property type="entry name" value="beta-lactamase/transpeptidase-like"/>
    <property type="match status" value="1"/>
</dbReference>
<dbReference type="Pfam" id="PF00144">
    <property type="entry name" value="Beta-lactamase"/>
    <property type="match status" value="1"/>
</dbReference>
<organism evidence="4 5">
    <name type="scientific">Apiospora saccharicola</name>
    <dbReference type="NCBI Taxonomy" id="335842"/>
    <lineage>
        <taxon>Eukaryota</taxon>
        <taxon>Fungi</taxon>
        <taxon>Dikarya</taxon>
        <taxon>Ascomycota</taxon>
        <taxon>Pezizomycotina</taxon>
        <taxon>Sordariomycetes</taxon>
        <taxon>Xylariomycetidae</taxon>
        <taxon>Amphisphaeriales</taxon>
        <taxon>Apiosporaceae</taxon>
        <taxon>Apiospora</taxon>
    </lineage>
</organism>
<dbReference type="EMBL" id="JAQQWM010000005">
    <property type="protein sequence ID" value="KAK8063552.1"/>
    <property type="molecule type" value="Genomic_DNA"/>
</dbReference>
<proteinExistence type="inferred from homology"/>
<evidence type="ECO:0000313" key="5">
    <source>
        <dbReference type="Proteomes" id="UP001446871"/>
    </source>
</evidence>
<keyword evidence="5" id="KW-1185">Reference proteome</keyword>
<comment type="similarity">
    <text evidence="1">Belongs to the class-A beta-lactamase family.</text>
</comment>
<dbReference type="Gene3D" id="3.40.710.10">
    <property type="entry name" value="DD-peptidase/beta-lactamase superfamily"/>
    <property type="match status" value="1"/>
</dbReference>